<dbReference type="Pfam" id="PF00443">
    <property type="entry name" value="UCH"/>
    <property type="match status" value="1"/>
</dbReference>
<keyword evidence="2" id="KW-0378">Hydrolase</keyword>
<evidence type="ECO:0000313" key="2">
    <source>
        <dbReference type="EMBL" id="KZN86124.1"/>
    </source>
</evidence>
<reference evidence="2" key="1">
    <citation type="journal article" date="2014" name="Genome Announc.">
        <title>Complete sequencing and chromosome-scale genome assembly of the industrial progenitor strain P2niaD18 from the penicillin producer Penicillium chrysogenum.</title>
        <authorList>
            <person name="Specht T."/>
            <person name="Dahlmann T.A."/>
            <person name="Zadra I."/>
            <person name="Kurnsteiner H."/>
            <person name="Kuck U."/>
        </authorList>
    </citation>
    <scope>NUCLEOTIDE SEQUENCE [LARGE SCALE GENOMIC DNA]</scope>
    <source>
        <strain evidence="2">P2niaD18</strain>
    </source>
</reference>
<dbReference type="EMBL" id="CM002800">
    <property type="protein sequence ID" value="KZN86124.1"/>
    <property type="molecule type" value="Genomic_DNA"/>
</dbReference>
<dbReference type="InterPro" id="IPR001394">
    <property type="entry name" value="Peptidase_C19_UCH"/>
</dbReference>
<dbReference type="PROSITE" id="PS50235">
    <property type="entry name" value="USP_3"/>
    <property type="match status" value="1"/>
</dbReference>
<gene>
    <name evidence="2" type="ORF">EN45_103210</name>
</gene>
<dbReference type="InterPro" id="IPR013083">
    <property type="entry name" value="Znf_RING/FYVE/PHD"/>
</dbReference>
<dbReference type="PANTHER" id="PTHR24006:SF937">
    <property type="entry name" value="UBIQUITIN CARBOXYL-TERMINAL HYDROLASE"/>
    <property type="match status" value="1"/>
</dbReference>
<dbReference type="SUPFAM" id="SSF54001">
    <property type="entry name" value="Cysteine proteinases"/>
    <property type="match status" value="1"/>
</dbReference>
<dbReference type="AlphaFoldDB" id="A0A167RKT9"/>
<dbReference type="Gene3D" id="3.30.40.10">
    <property type="entry name" value="Zinc/RING finger domain, C3HC4 (zinc finger)"/>
    <property type="match status" value="1"/>
</dbReference>
<organism evidence="2">
    <name type="scientific">Penicillium chrysogenum</name>
    <name type="common">Penicillium notatum</name>
    <dbReference type="NCBI Taxonomy" id="5076"/>
    <lineage>
        <taxon>Eukaryota</taxon>
        <taxon>Fungi</taxon>
        <taxon>Dikarya</taxon>
        <taxon>Ascomycota</taxon>
        <taxon>Pezizomycotina</taxon>
        <taxon>Eurotiomycetes</taxon>
        <taxon>Eurotiomycetidae</taxon>
        <taxon>Eurotiales</taxon>
        <taxon>Aspergillaceae</taxon>
        <taxon>Penicillium</taxon>
        <taxon>Penicillium chrysogenum species complex</taxon>
    </lineage>
</organism>
<proteinExistence type="predicted"/>
<sequence>MSLTMATLDSVQLLSEAAFGCVHLAAILSKDEKTADQFREEFCRQYKLLAPFSKTETVAVPTTGLRTVASLKPKYHCLSCAEVCLGSKRAEHTAATGHVFYMESRNRFVFCEKCVDFIYDHTLDRLRGPSGRFEAIDGRSIWAEDSASEVYVKNNAYKNPCAIRGARGVWNMGQTCYQASILQALLHDPSLTAYFLGGGHDVHTCIIKDCLACATAEVFMEFNSAEKSEAVSAAVLLHHGWQKSKEMRGYRQQDAHEYFQFLVNELHSSTPGHVESYDKPCECFFHQMFYGELRSSVMCHKCGQTTNTHDPMADLSLDVQLQQKKRKLGRSTSSSTSGTLLGCLDSFTAAEDLHADAAYHCEKCGNTPQRASKRLQIRKLPVMLCMQLKRYEHSSNSSEKMNGHIDFPLSVNMLPYTVRKDSLPVDMSNYIYDLSTVIVHQGTMDSGHYYAYTRIENDKWVLMDDNKVTIAGVAEVLRQDAYLLFYSARYLRAEKTKK</sequence>
<dbReference type="InterPro" id="IPR028889">
    <property type="entry name" value="USP"/>
</dbReference>
<dbReference type="GO" id="GO:0004843">
    <property type="term" value="F:cysteine-type deubiquitinase activity"/>
    <property type="evidence" value="ECO:0007669"/>
    <property type="project" value="InterPro"/>
</dbReference>
<dbReference type="Proteomes" id="UP000076449">
    <property type="component" value="Chromosome III"/>
</dbReference>
<accession>A0A167RKT9</accession>
<name>A0A167RKT9_PENCH</name>
<dbReference type="PANTHER" id="PTHR24006">
    <property type="entry name" value="UBIQUITIN CARBOXYL-TERMINAL HYDROLASE"/>
    <property type="match status" value="1"/>
</dbReference>
<dbReference type="InterPro" id="IPR038765">
    <property type="entry name" value="Papain-like_cys_pep_sf"/>
</dbReference>
<dbReference type="InterPro" id="IPR050164">
    <property type="entry name" value="Peptidase_C19"/>
</dbReference>
<dbReference type="GO" id="GO:0016579">
    <property type="term" value="P:protein deubiquitination"/>
    <property type="evidence" value="ECO:0007669"/>
    <property type="project" value="InterPro"/>
</dbReference>
<dbReference type="GO" id="GO:0005634">
    <property type="term" value="C:nucleus"/>
    <property type="evidence" value="ECO:0007669"/>
    <property type="project" value="TreeGrafter"/>
</dbReference>
<dbReference type="GO" id="GO:0005829">
    <property type="term" value="C:cytosol"/>
    <property type="evidence" value="ECO:0007669"/>
    <property type="project" value="TreeGrafter"/>
</dbReference>
<dbReference type="Gene3D" id="3.90.70.10">
    <property type="entry name" value="Cysteine proteinases"/>
    <property type="match status" value="1"/>
</dbReference>
<protein>
    <submittedName>
        <fullName evidence="2">Putative ubiquitin carboxyl-terminal hydrolase</fullName>
    </submittedName>
</protein>
<evidence type="ECO:0000259" key="1">
    <source>
        <dbReference type="PROSITE" id="PS50235"/>
    </source>
</evidence>
<dbReference type="SUPFAM" id="SSF57850">
    <property type="entry name" value="RING/U-box"/>
    <property type="match status" value="1"/>
</dbReference>
<feature type="domain" description="USP" evidence="1">
    <location>
        <begin position="167"/>
        <end position="489"/>
    </location>
</feature>